<dbReference type="Pfam" id="PF06249">
    <property type="entry name" value="EutQ"/>
    <property type="match status" value="1"/>
</dbReference>
<dbReference type="AlphaFoldDB" id="A0A6V8PW12"/>
<dbReference type="CDD" id="cd02228">
    <property type="entry name" value="cupin_EutQ"/>
    <property type="match status" value="1"/>
</dbReference>
<protein>
    <submittedName>
        <fullName evidence="1">Ethanolamine utilization protein EutQ</fullName>
    </submittedName>
</protein>
<dbReference type="EMBL" id="BLSB01000363">
    <property type="protein sequence ID" value="GFP36034.1"/>
    <property type="molecule type" value="Genomic_DNA"/>
</dbReference>
<accession>A0A6V8PW12</accession>
<comment type="caution">
    <text evidence="1">The sequence shown here is derived from an EMBL/GenBank/DDBJ whole genome shotgun (WGS) entry which is preliminary data.</text>
</comment>
<organism evidence="1 2">
    <name type="scientific">Candidatus Hakubella thermalkaliphila</name>
    <dbReference type="NCBI Taxonomy" id="2754717"/>
    <lineage>
        <taxon>Bacteria</taxon>
        <taxon>Bacillati</taxon>
        <taxon>Actinomycetota</taxon>
        <taxon>Actinomycetota incertae sedis</taxon>
        <taxon>Candidatus Hakubellales</taxon>
        <taxon>Candidatus Hakubellaceae</taxon>
        <taxon>Candidatus Hakubella</taxon>
    </lineage>
</organism>
<dbReference type="InterPro" id="IPR010424">
    <property type="entry name" value="EutQ"/>
</dbReference>
<dbReference type="Gene3D" id="2.60.120.10">
    <property type="entry name" value="Jelly Rolls"/>
    <property type="match status" value="1"/>
</dbReference>
<reference evidence="1 2" key="1">
    <citation type="journal article" date="2020" name="Front. Microbiol.">
        <title>Single-cell genomics of novel Actinobacteria with the Wood-Ljungdahl pathway discovered in a serpentinizing system.</title>
        <authorList>
            <person name="Merino N."/>
            <person name="Kawai M."/>
            <person name="Boyd E.S."/>
            <person name="Colman D.R."/>
            <person name="McGlynn S.E."/>
            <person name="Nealson K.H."/>
            <person name="Kurokawa K."/>
            <person name="Hongoh Y."/>
        </authorList>
    </citation>
    <scope>NUCLEOTIDE SEQUENCE [LARGE SCALE GENOMIC DNA]</scope>
    <source>
        <strain evidence="1 2">S43</strain>
    </source>
</reference>
<dbReference type="RefSeq" id="WP_176230466.1">
    <property type="nucleotide sequence ID" value="NZ_BLSB01000363.1"/>
</dbReference>
<name>A0A6V8PW12_9ACTN</name>
<dbReference type="PANTHER" id="PTHR36169">
    <property type="entry name" value="ETHANOLAMINE UTILIZATION PROTEIN EUTQ"/>
    <property type="match status" value="1"/>
</dbReference>
<dbReference type="InterPro" id="IPR014710">
    <property type="entry name" value="RmlC-like_jellyroll"/>
</dbReference>
<gene>
    <name evidence="1" type="ORF">HKBW3S43_01822</name>
</gene>
<evidence type="ECO:0000313" key="1">
    <source>
        <dbReference type="EMBL" id="GFP36034.1"/>
    </source>
</evidence>
<sequence>MKKLISTQDVRNLYYSGQKELVVTRDQIITPEARDLAKVLSMKVVYADDILSEVKTDTDLIRNLVSQVLERLGQTDAGQGPRMFNAERDPSGITLVRGDTVKMGKFDSDIPGQNIGLTDLITEKDSSPMAAGIMCWDKASFPWTLNYHEIDIVLDGQLDITIDGRTYSGKRGDVFYIPKGSSITFGTPTFVKFFYVTYPAAWAEQ</sequence>
<evidence type="ECO:0000313" key="2">
    <source>
        <dbReference type="Proteomes" id="UP000576480"/>
    </source>
</evidence>
<dbReference type="InterPro" id="IPR011051">
    <property type="entry name" value="RmlC_Cupin_sf"/>
</dbReference>
<dbReference type="PANTHER" id="PTHR36169:SF1">
    <property type="entry name" value="ACETATE KINASE EUTQ"/>
    <property type="match status" value="1"/>
</dbReference>
<dbReference type="SUPFAM" id="SSF51182">
    <property type="entry name" value="RmlC-like cupins"/>
    <property type="match status" value="1"/>
</dbReference>
<dbReference type="Proteomes" id="UP000576480">
    <property type="component" value="Unassembled WGS sequence"/>
</dbReference>
<proteinExistence type="predicted"/>